<dbReference type="GO" id="GO:0003700">
    <property type="term" value="F:DNA-binding transcription factor activity"/>
    <property type="evidence" value="ECO:0007669"/>
    <property type="project" value="TreeGrafter"/>
</dbReference>
<evidence type="ECO:0000259" key="5">
    <source>
        <dbReference type="PROSITE" id="PS50977"/>
    </source>
</evidence>
<dbReference type="RefSeq" id="WP_171103220.1">
    <property type="nucleotide sequence ID" value="NZ_BMPT01000010.1"/>
</dbReference>
<protein>
    <submittedName>
        <fullName evidence="6">TetR family transcriptional regulator</fullName>
    </submittedName>
</protein>
<dbReference type="EMBL" id="BMPT01000010">
    <property type="protein sequence ID" value="GGM29925.1"/>
    <property type="molecule type" value="Genomic_DNA"/>
</dbReference>
<organism evidence="6 7">
    <name type="scientific">Promicromonospora citrea</name>
    <dbReference type="NCBI Taxonomy" id="43677"/>
    <lineage>
        <taxon>Bacteria</taxon>
        <taxon>Bacillati</taxon>
        <taxon>Actinomycetota</taxon>
        <taxon>Actinomycetes</taxon>
        <taxon>Micrococcales</taxon>
        <taxon>Promicromonosporaceae</taxon>
        <taxon>Promicromonospora</taxon>
    </lineage>
</organism>
<proteinExistence type="predicted"/>
<dbReference type="PROSITE" id="PS01081">
    <property type="entry name" value="HTH_TETR_1"/>
    <property type="match status" value="1"/>
</dbReference>
<dbReference type="SUPFAM" id="SSF46689">
    <property type="entry name" value="Homeodomain-like"/>
    <property type="match status" value="1"/>
</dbReference>
<keyword evidence="2 4" id="KW-0238">DNA-binding</keyword>
<evidence type="ECO:0000256" key="2">
    <source>
        <dbReference type="ARBA" id="ARBA00023125"/>
    </source>
</evidence>
<sequence>MARWQPGTRGRLQDAALDLFVSRGYEQTTAADIAAAVGLTERTFFRHFADKREVLFDGQEMLGAAFLRGIDESPDGATPWELIEAAIASAATVFTDEMRPRSRRRQTVIDQHSALQEREQHKMSHVAAEIRDALHARGVEETAARLAAESASTAFAVAFAQWLRDGEERPLTEIASAVLAELRRLATPAG</sequence>
<keyword evidence="7" id="KW-1185">Reference proteome</keyword>
<dbReference type="AlphaFoldDB" id="A0A8H9GK60"/>
<name>A0A8H9GK60_9MICO</name>
<feature type="domain" description="HTH tetR-type" evidence="5">
    <location>
        <begin position="6"/>
        <end position="66"/>
    </location>
</feature>
<comment type="caution">
    <text evidence="6">The sequence shown here is derived from an EMBL/GenBank/DDBJ whole genome shotgun (WGS) entry which is preliminary data.</text>
</comment>
<dbReference type="PROSITE" id="PS50977">
    <property type="entry name" value="HTH_TETR_2"/>
    <property type="match status" value="1"/>
</dbReference>
<dbReference type="InterPro" id="IPR050109">
    <property type="entry name" value="HTH-type_TetR-like_transc_reg"/>
</dbReference>
<dbReference type="PANTHER" id="PTHR30055">
    <property type="entry name" value="HTH-TYPE TRANSCRIPTIONAL REGULATOR RUTR"/>
    <property type="match status" value="1"/>
</dbReference>
<gene>
    <name evidence="6" type="ORF">GCM10010102_26840</name>
</gene>
<dbReference type="InterPro" id="IPR001647">
    <property type="entry name" value="HTH_TetR"/>
</dbReference>
<evidence type="ECO:0000256" key="4">
    <source>
        <dbReference type="PROSITE-ProRule" id="PRU00335"/>
    </source>
</evidence>
<accession>A0A8H9GK60</accession>
<keyword evidence="3" id="KW-0804">Transcription</keyword>
<reference evidence="6" key="2">
    <citation type="submission" date="2020-09" db="EMBL/GenBank/DDBJ databases">
        <authorList>
            <person name="Sun Q."/>
            <person name="Ohkuma M."/>
        </authorList>
    </citation>
    <scope>NUCLEOTIDE SEQUENCE</scope>
    <source>
        <strain evidence="6">JCM 3051</strain>
    </source>
</reference>
<evidence type="ECO:0000313" key="6">
    <source>
        <dbReference type="EMBL" id="GGM29925.1"/>
    </source>
</evidence>
<feature type="DNA-binding region" description="H-T-H motif" evidence="4">
    <location>
        <begin position="29"/>
        <end position="48"/>
    </location>
</feature>
<dbReference type="GO" id="GO:0000976">
    <property type="term" value="F:transcription cis-regulatory region binding"/>
    <property type="evidence" value="ECO:0007669"/>
    <property type="project" value="TreeGrafter"/>
</dbReference>
<evidence type="ECO:0000256" key="1">
    <source>
        <dbReference type="ARBA" id="ARBA00023015"/>
    </source>
</evidence>
<dbReference type="Proteomes" id="UP000655589">
    <property type="component" value="Unassembled WGS sequence"/>
</dbReference>
<dbReference type="Gene3D" id="1.10.357.10">
    <property type="entry name" value="Tetracycline Repressor, domain 2"/>
    <property type="match status" value="1"/>
</dbReference>
<evidence type="ECO:0000313" key="7">
    <source>
        <dbReference type="Proteomes" id="UP000655589"/>
    </source>
</evidence>
<reference evidence="6" key="1">
    <citation type="journal article" date="2014" name="Int. J. Syst. Evol. Microbiol.">
        <title>Complete genome sequence of Corynebacterium casei LMG S-19264T (=DSM 44701T), isolated from a smear-ripened cheese.</title>
        <authorList>
            <consortium name="US DOE Joint Genome Institute (JGI-PGF)"/>
            <person name="Walter F."/>
            <person name="Albersmeier A."/>
            <person name="Kalinowski J."/>
            <person name="Ruckert C."/>
        </authorList>
    </citation>
    <scope>NUCLEOTIDE SEQUENCE</scope>
    <source>
        <strain evidence="6">JCM 3051</strain>
    </source>
</reference>
<dbReference type="InterPro" id="IPR009057">
    <property type="entry name" value="Homeodomain-like_sf"/>
</dbReference>
<keyword evidence="1" id="KW-0805">Transcription regulation</keyword>
<dbReference type="Pfam" id="PF00440">
    <property type="entry name" value="TetR_N"/>
    <property type="match status" value="1"/>
</dbReference>
<evidence type="ECO:0000256" key="3">
    <source>
        <dbReference type="ARBA" id="ARBA00023163"/>
    </source>
</evidence>
<dbReference type="PRINTS" id="PR00455">
    <property type="entry name" value="HTHTETR"/>
</dbReference>
<dbReference type="InterPro" id="IPR023772">
    <property type="entry name" value="DNA-bd_HTH_TetR-type_CS"/>
</dbReference>
<dbReference type="PANTHER" id="PTHR30055:SF238">
    <property type="entry name" value="MYCOFACTOCIN BIOSYNTHESIS TRANSCRIPTIONAL REGULATOR MFTR-RELATED"/>
    <property type="match status" value="1"/>
</dbReference>